<dbReference type="AlphaFoldDB" id="E4XA10"/>
<sequence length="188" mass="21692">MSSASEDSSICAAKRKQQRKSFSSEIWTQSSSDEQPEIPRGANRDVNRHGGFRHRNEAYTRPFWVPSTSNNNLYAESEAESYLKGDGVSTCSSLSTASSIEYGRGISAGNYKQNTTFTINPNFNMIKNKPKEKNMAEFGWGNVEDLEDPFWDRIRRQNRREEKYKYISEPSYEIKKEAPRLLKVRKQK</sequence>
<evidence type="ECO:0000256" key="1">
    <source>
        <dbReference type="SAM" id="MobiDB-lite"/>
    </source>
</evidence>
<name>E4XA10_OIKDI</name>
<evidence type="ECO:0000313" key="2">
    <source>
        <dbReference type="EMBL" id="CBY08325.1"/>
    </source>
</evidence>
<proteinExistence type="predicted"/>
<accession>E4XA10</accession>
<protein>
    <submittedName>
        <fullName evidence="2">Uncharacterized protein</fullName>
    </submittedName>
</protein>
<keyword evidence="3" id="KW-1185">Reference proteome</keyword>
<evidence type="ECO:0000313" key="3">
    <source>
        <dbReference type="Proteomes" id="UP000001307"/>
    </source>
</evidence>
<dbReference type="OrthoDB" id="10625374at2759"/>
<organism evidence="2">
    <name type="scientific">Oikopleura dioica</name>
    <name type="common">Tunicate</name>
    <dbReference type="NCBI Taxonomy" id="34765"/>
    <lineage>
        <taxon>Eukaryota</taxon>
        <taxon>Metazoa</taxon>
        <taxon>Chordata</taxon>
        <taxon>Tunicata</taxon>
        <taxon>Appendicularia</taxon>
        <taxon>Copelata</taxon>
        <taxon>Oikopleuridae</taxon>
        <taxon>Oikopleura</taxon>
    </lineage>
</organism>
<gene>
    <name evidence="2" type="ORF">GSOID_T00004889001</name>
</gene>
<feature type="compositionally biased region" description="Basic and acidic residues" evidence="1">
    <location>
        <begin position="42"/>
        <end position="52"/>
    </location>
</feature>
<feature type="region of interest" description="Disordered" evidence="1">
    <location>
        <begin position="1"/>
        <end position="52"/>
    </location>
</feature>
<feature type="compositionally biased region" description="Polar residues" evidence="1">
    <location>
        <begin position="20"/>
        <end position="33"/>
    </location>
</feature>
<dbReference type="InParanoid" id="E4XA10"/>
<reference evidence="2" key="1">
    <citation type="journal article" date="2010" name="Science">
        <title>Plasticity of animal genome architecture unmasked by rapid evolution of a pelagic tunicate.</title>
        <authorList>
            <person name="Denoeud F."/>
            <person name="Henriet S."/>
            <person name="Mungpakdee S."/>
            <person name="Aury J.M."/>
            <person name="Da Silva C."/>
            <person name="Brinkmann H."/>
            <person name="Mikhaleva J."/>
            <person name="Olsen L.C."/>
            <person name="Jubin C."/>
            <person name="Canestro C."/>
            <person name="Bouquet J.M."/>
            <person name="Danks G."/>
            <person name="Poulain J."/>
            <person name="Campsteijn C."/>
            <person name="Adamski M."/>
            <person name="Cross I."/>
            <person name="Yadetie F."/>
            <person name="Muffato M."/>
            <person name="Louis A."/>
            <person name="Butcher S."/>
            <person name="Tsagkogeorga G."/>
            <person name="Konrad A."/>
            <person name="Singh S."/>
            <person name="Jensen M.F."/>
            <person name="Cong E.H."/>
            <person name="Eikeseth-Otteraa H."/>
            <person name="Noel B."/>
            <person name="Anthouard V."/>
            <person name="Porcel B.M."/>
            <person name="Kachouri-Lafond R."/>
            <person name="Nishino A."/>
            <person name="Ugolini M."/>
            <person name="Chourrout P."/>
            <person name="Nishida H."/>
            <person name="Aasland R."/>
            <person name="Huzurbazar S."/>
            <person name="Westhof E."/>
            <person name="Delsuc F."/>
            <person name="Lehrach H."/>
            <person name="Reinhardt R."/>
            <person name="Weissenbach J."/>
            <person name="Roy S.W."/>
            <person name="Artiguenave F."/>
            <person name="Postlethwait J.H."/>
            <person name="Manak J.R."/>
            <person name="Thompson E.M."/>
            <person name="Jaillon O."/>
            <person name="Du Pasquier L."/>
            <person name="Boudinot P."/>
            <person name="Liberles D.A."/>
            <person name="Volff J.N."/>
            <person name="Philippe H."/>
            <person name="Lenhard B."/>
            <person name="Roest Crollius H."/>
            <person name="Wincker P."/>
            <person name="Chourrout D."/>
        </authorList>
    </citation>
    <scope>NUCLEOTIDE SEQUENCE [LARGE SCALE GENOMIC DNA]</scope>
</reference>
<dbReference type="EMBL" id="FN653031">
    <property type="protein sequence ID" value="CBY08325.1"/>
    <property type="molecule type" value="Genomic_DNA"/>
</dbReference>
<dbReference type="Proteomes" id="UP000001307">
    <property type="component" value="Unassembled WGS sequence"/>
</dbReference>